<feature type="transmembrane region" description="Helical" evidence="18">
    <location>
        <begin position="49"/>
        <end position="75"/>
    </location>
</feature>
<evidence type="ECO:0000256" key="6">
    <source>
        <dbReference type="ARBA" id="ARBA00022670"/>
    </source>
</evidence>
<evidence type="ECO:0000256" key="9">
    <source>
        <dbReference type="ARBA" id="ARBA00022801"/>
    </source>
</evidence>
<organism evidence="21 22">
    <name type="scientific">Candidatus Magasanikbacteria bacterium CG10_big_fil_rev_8_21_14_0_10_42_10</name>
    <dbReference type="NCBI Taxonomy" id="1974649"/>
    <lineage>
        <taxon>Bacteria</taxon>
        <taxon>Candidatus Magasanikiibacteriota</taxon>
    </lineage>
</organism>
<evidence type="ECO:0000256" key="13">
    <source>
        <dbReference type="ARBA" id="ARBA00023268"/>
    </source>
</evidence>
<keyword evidence="18" id="KW-1133">Transmembrane helix</keyword>
<evidence type="ECO:0000256" key="3">
    <source>
        <dbReference type="ARBA" id="ARBA00007739"/>
    </source>
</evidence>
<feature type="compositionally biased region" description="Polar residues" evidence="17">
    <location>
        <begin position="16"/>
        <end position="27"/>
    </location>
</feature>
<evidence type="ECO:0000256" key="17">
    <source>
        <dbReference type="SAM" id="MobiDB-lite"/>
    </source>
</evidence>
<sequence>MQNGDNRRRSYGYTGRSDQQPKQSIQDTHQRDSFKKKSSDVRIKAPTDWVGIALFPFRLLGVLLIHIFRVLGWVLKKIPWGAPFRKGSRKRTFKILLSLMVLGFLGIVGLFVWASRDLPDPNRLTDRQIAQSTKIYDRTGEHLLYEVFTDQKRTLVTIDELPKDLINGVIATEDTTFYQHHGVRPLSLIRAVLVGLLPGKRIQATSTLTQQLVKNAILTNERSITRKLKEIILSLRLEQIYTKDQILQIYFNEIPYGSTNYGVESAAQSYFGKHASELTLPESATLAGMPKAPSSYLNDPVKLKARRNFVLKRMAEEGYITDEQKTDAQALPLTINPAYANIDAPHFVLYVKEKLVEQYGEQVVDTGGLKVITSLDWDKQQIAEDVIDTVGTKALAEANANNTSLVALDPTTGQILAMVGSKDFYDDSIDGQFNVATLGKRQPGSSFKPIIYTAAFEKGYTPNTILYDVVTNFASSGKSYTPKNYDLSEHGPVTMRQALQGSLNIPAVKTLYLVGDKKGVDFAERLGYTTLSEGDFGLSLVLGGGEVILLDHVAAYATFANNGVHHTPVSILKVEDKDQHILYEWKPDHGDKVLDKTITDTISDVLSDDASRAYAFGAGGVLTLPGRPVAAKTGTTNGYVDAWTVGYTPSLVAGVWAGNTDNTAMKRGFGGSIVAAPIWHAFMARALEGSTVESFAPAPPTNTDKPVLNGSTGGGITLKVDEITGKIATSSTPEQYIVERTFIQPHSILHYVNKDDPRGQAPEDPNQDPQYQIWETAIQDWITRKKEADPTWNISFEDPPTEYDDLHALELIPSLEIVYPAASSTIYTRQINTDVRVSAPRGVTKVTYQLDGVYVGVIRNHPFNLDYYAQGLTKGEHTLEVTVEDDVGNKLTKNISFTLGDIGTEAPSVTWGSGSTALSASDFPRVFLLSIFKREDIARVEISARQGSHTIPIETLTDFSTLDFNNSIAVTWQSTPESGTWTLIAKTVGKDGSESTDTKEIFVEL</sequence>
<evidence type="ECO:0000256" key="7">
    <source>
        <dbReference type="ARBA" id="ARBA00022676"/>
    </source>
</evidence>
<comment type="similarity">
    <text evidence="2">In the C-terminal section; belongs to the transpeptidase family.</text>
</comment>
<dbReference type="PANTHER" id="PTHR32282:SF11">
    <property type="entry name" value="PENICILLIN-BINDING PROTEIN 1B"/>
    <property type="match status" value="1"/>
</dbReference>
<evidence type="ECO:0000256" key="15">
    <source>
        <dbReference type="ARBA" id="ARBA00034000"/>
    </source>
</evidence>
<dbReference type="AlphaFoldDB" id="A0A2H0TZ74"/>
<feature type="region of interest" description="Disordered" evidence="17">
    <location>
        <begin position="1"/>
        <end position="39"/>
    </location>
</feature>
<comment type="catalytic activity">
    <reaction evidence="15">
        <text>Preferential cleavage: (Ac)2-L-Lys-D-Ala-|-D-Ala. Also transpeptidation of peptidyl-alanyl moieties that are N-acyl substituents of D-alanine.</text>
        <dbReference type="EC" id="3.4.16.4"/>
    </reaction>
</comment>
<dbReference type="GO" id="GO:0006508">
    <property type="term" value="P:proteolysis"/>
    <property type="evidence" value="ECO:0007669"/>
    <property type="project" value="UniProtKB-KW"/>
</dbReference>
<evidence type="ECO:0000256" key="11">
    <source>
        <dbReference type="ARBA" id="ARBA00022984"/>
    </source>
</evidence>
<dbReference type="EMBL" id="PFBY01000010">
    <property type="protein sequence ID" value="PIR76697.1"/>
    <property type="molecule type" value="Genomic_DNA"/>
</dbReference>
<comment type="caution">
    <text evidence="21">The sequence shown here is derived from an EMBL/GenBank/DDBJ whole genome shotgun (WGS) entry which is preliminary data.</text>
</comment>
<protein>
    <submittedName>
        <fullName evidence="21">Uncharacterized protein</fullName>
    </submittedName>
</protein>
<keyword evidence="6" id="KW-0645">Protease</keyword>
<keyword evidence="4" id="KW-1003">Cell membrane</keyword>
<evidence type="ECO:0000256" key="4">
    <source>
        <dbReference type="ARBA" id="ARBA00022475"/>
    </source>
</evidence>
<dbReference type="GO" id="GO:0030288">
    <property type="term" value="C:outer membrane-bounded periplasmic space"/>
    <property type="evidence" value="ECO:0007669"/>
    <property type="project" value="TreeGrafter"/>
</dbReference>
<comment type="catalytic activity">
    <reaction evidence="16">
        <text>[GlcNAc-(1-&gt;4)-Mur2Ac(oyl-L-Ala-gamma-D-Glu-L-Lys-D-Ala-D-Ala)](n)-di-trans,octa-cis-undecaprenyl diphosphate + beta-D-GlcNAc-(1-&gt;4)-Mur2Ac(oyl-L-Ala-gamma-D-Glu-L-Lys-D-Ala-D-Ala)-di-trans,octa-cis-undecaprenyl diphosphate = [GlcNAc-(1-&gt;4)-Mur2Ac(oyl-L-Ala-gamma-D-Glu-L-Lys-D-Ala-D-Ala)](n+1)-di-trans,octa-cis-undecaprenyl diphosphate + di-trans,octa-cis-undecaprenyl diphosphate + H(+)</text>
        <dbReference type="Rhea" id="RHEA:23708"/>
        <dbReference type="Rhea" id="RHEA-COMP:9602"/>
        <dbReference type="Rhea" id="RHEA-COMP:9603"/>
        <dbReference type="ChEBI" id="CHEBI:15378"/>
        <dbReference type="ChEBI" id="CHEBI:58405"/>
        <dbReference type="ChEBI" id="CHEBI:60033"/>
        <dbReference type="ChEBI" id="CHEBI:78435"/>
        <dbReference type="EC" id="2.4.99.28"/>
    </reaction>
</comment>
<dbReference type="Pfam" id="PF00912">
    <property type="entry name" value="Transgly"/>
    <property type="match status" value="1"/>
</dbReference>
<evidence type="ECO:0000256" key="2">
    <source>
        <dbReference type="ARBA" id="ARBA00007090"/>
    </source>
</evidence>
<keyword evidence="5" id="KW-0121">Carboxypeptidase</keyword>
<evidence type="ECO:0000313" key="21">
    <source>
        <dbReference type="EMBL" id="PIR76697.1"/>
    </source>
</evidence>
<dbReference type="Pfam" id="PF00905">
    <property type="entry name" value="Transpeptidase"/>
    <property type="match status" value="1"/>
</dbReference>
<keyword evidence="7" id="KW-0328">Glycosyltransferase</keyword>
<evidence type="ECO:0000313" key="22">
    <source>
        <dbReference type="Proteomes" id="UP000231530"/>
    </source>
</evidence>
<evidence type="ECO:0000256" key="14">
    <source>
        <dbReference type="ARBA" id="ARBA00023316"/>
    </source>
</evidence>
<feature type="compositionally biased region" description="Basic and acidic residues" evidence="17">
    <location>
        <begin position="28"/>
        <end position="39"/>
    </location>
</feature>
<keyword evidence="9" id="KW-0378">Hydrolase</keyword>
<reference evidence="22" key="1">
    <citation type="submission" date="2017-09" db="EMBL/GenBank/DDBJ databases">
        <title>Depth-based differentiation of microbial function through sediment-hosted aquifers and enrichment of novel symbionts in the deep terrestrial subsurface.</title>
        <authorList>
            <person name="Probst A.J."/>
            <person name="Ladd B."/>
            <person name="Jarett J.K."/>
            <person name="Geller-Mcgrath D.E."/>
            <person name="Sieber C.M.K."/>
            <person name="Emerson J.B."/>
            <person name="Anantharaman K."/>
            <person name="Thomas B.C."/>
            <person name="Malmstrom R."/>
            <person name="Stieglmeier M."/>
            <person name="Klingl A."/>
            <person name="Woyke T."/>
            <person name="Ryan C.M."/>
            <person name="Banfield J.F."/>
        </authorList>
    </citation>
    <scope>NUCLEOTIDE SEQUENCE [LARGE SCALE GENOMIC DNA]</scope>
</reference>
<keyword evidence="10" id="KW-0133">Cell shape</keyword>
<evidence type="ECO:0000259" key="20">
    <source>
        <dbReference type="Pfam" id="PF00912"/>
    </source>
</evidence>
<feature type="domain" description="Glycosyl transferase family 51" evidence="20">
    <location>
        <begin position="146"/>
        <end position="314"/>
    </location>
</feature>
<accession>A0A2H0TZ74</accession>
<evidence type="ECO:0000256" key="18">
    <source>
        <dbReference type="SAM" id="Phobius"/>
    </source>
</evidence>
<dbReference type="GO" id="GO:0008658">
    <property type="term" value="F:penicillin binding"/>
    <property type="evidence" value="ECO:0007669"/>
    <property type="project" value="InterPro"/>
</dbReference>
<dbReference type="NCBIfam" id="TIGR02074">
    <property type="entry name" value="PBP_1a_fam"/>
    <property type="match status" value="1"/>
</dbReference>
<keyword evidence="13" id="KW-0511">Multifunctional enzyme</keyword>
<dbReference type="PANTHER" id="PTHR32282">
    <property type="entry name" value="BINDING PROTEIN TRANSPEPTIDASE, PUTATIVE-RELATED"/>
    <property type="match status" value="1"/>
</dbReference>
<proteinExistence type="inferred from homology"/>
<evidence type="ECO:0000256" key="5">
    <source>
        <dbReference type="ARBA" id="ARBA00022645"/>
    </source>
</evidence>
<dbReference type="GO" id="GO:0071555">
    <property type="term" value="P:cell wall organization"/>
    <property type="evidence" value="ECO:0007669"/>
    <property type="project" value="UniProtKB-KW"/>
</dbReference>
<gene>
    <name evidence="21" type="ORF">COU32_00655</name>
</gene>
<evidence type="ECO:0000256" key="1">
    <source>
        <dbReference type="ARBA" id="ARBA00004236"/>
    </source>
</evidence>
<dbReference type="InterPro" id="IPR050396">
    <property type="entry name" value="Glycosyltr_51/Transpeptidase"/>
</dbReference>
<comment type="similarity">
    <text evidence="3">In the N-terminal section; belongs to the glycosyltransferase 51 family.</text>
</comment>
<dbReference type="InterPro" id="IPR001460">
    <property type="entry name" value="PCN-bd_Tpept"/>
</dbReference>
<dbReference type="SUPFAM" id="SSF53955">
    <property type="entry name" value="Lysozyme-like"/>
    <property type="match status" value="1"/>
</dbReference>
<keyword evidence="11" id="KW-0573">Peptidoglycan synthesis</keyword>
<dbReference type="GO" id="GO:0009252">
    <property type="term" value="P:peptidoglycan biosynthetic process"/>
    <property type="evidence" value="ECO:0007669"/>
    <property type="project" value="UniProtKB-KW"/>
</dbReference>
<comment type="subcellular location">
    <subcellularLocation>
        <location evidence="1">Cell membrane</location>
    </subcellularLocation>
</comment>
<keyword evidence="12 18" id="KW-0472">Membrane</keyword>
<evidence type="ECO:0000256" key="12">
    <source>
        <dbReference type="ARBA" id="ARBA00023136"/>
    </source>
</evidence>
<dbReference type="InterPro" id="IPR036950">
    <property type="entry name" value="PBP_transglycosylase"/>
</dbReference>
<dbReference type="FunFam" id="1.10.3810.10:FF:000001">
    <property type="entry name" value="Penicillin-binding protein 1A"/>
    <property type="match status" value="1"/>
</dbReference>
<dbReference type="InterPro" id="IPR001264">
    <property type="entry name" value="Glyco_trans_51"/>
</dbReference>
<dbReference type="InterPro" id="IPR012338">
    <property type="entry name" value="Beta-lactam/transpept-like"/>
</dbReference>
<dbReference type="Pfam" id="PF17957">
    <property type="entry name" value="Big_7"/>
    <property type="match status" value="1"/>
</dbReference>
<dbReference type="Gene3D" id="1.10.3810.10">
    <property type="entry name" value="Biosynthetic peptidoglycan transglycosylase-like"/>
    <property type="match status" value="1"/>
</dbReference>
<evidence type="ECO:0000256" key="16">
    <source>
        <dbReference type="ARBA" id="ARBA00049902"/>
    </source>
</evidence>
<evidence type="ECO:0000256" key="8">
    <source>
        <dbReference type="ARBA" id="ARBA00022679"/>
    </source>
</evidence>
<feature type="transmembrane region" description="Helical" evidence="18">
    <location>
        <begin position="95"/>
        <end position="114"/>
    </location>
</feature>
<dbReference type="Gene3D" id="3.40.710.10">
    <property type="entry name" value="DD-peptidase/beta-lactamase superfamily"/>
    <property type="match status" value="1"/>
</dbReference>
<dbReference type="Gene3D" id="2.60.40.10">
    <property type="entry name" value="Immunoglobulins"/>
    <property type="match status" value="1"/>
</dbReference>
<feature type="domain" description="Penicillin-binding protein transpeptidase" evidence="19">
    <location>
        <begin position="404"/>
        <end position="683"/>
    </location>
</feature>
<keyword evidence="14" id="KW-0961">Cell wall biogenesis/degradation</keyword>
<dbReference type="GO" id="GO:0009002">
    <property type="term" value="F:serine-type D-Ala-D-Ala carboxypeptidase activity"/>
    <property type="evidence" value="ECO:0007669"/>
    <property type="project" value="UniProtKB-EC"/>
</dbReference>
<keyword evidence="8" id="KW-0808">Transferase</keyword>
<dbReference type="GO" id="GO:0008955">
    <property type="term" value="F:peptidoglycan glycosyltransferase activity"/>
    <property type="evidence" value="ECO:0007669"/>
    <property type="project" value="UniProtKB-EC"/>
</dbReference>
<name>A0A2H0TZ74_9BACT</name>
<dbReference type="InterPro" id="IPR023346">
    <property type="entry name" value="Lysozyme-like_dom_sf"/>
</dbReference>
<dbReference type="GO" id="GO:0005886">
    <property type="term" value="C:plasma membrane"/>
    <property type="evidence" value="ECO:0007669"/>
    <property type="project" value="UniProtKB-SubCell"/>
</dbReference>
<evidence type="ECO:0000259" key="19">
    <source>
        <dbReference type="Pfam" id="PF00905"/>
    </source>
</evidence>
<keyword evidence="18" id="KW-0812">Transmembrane</keyword>
<dbReference type="InterPro" id="IPR013783">
    <property type="entry name" value="Ig-like_fold"/>
</dbReference>
<dbReference type="GO" id="GO:0008360">
    <property type="term" value="P:regulation of cell shape"/>
    <property type="evidence" value="ECO:0007669"/>
    <property type="project" value="UniProtKB-KW"/>
</dbReference>
<dbReference type="Proteomes" id="UP000231530">
    <property type="component" value="Unassembled WGS sequence"/>
</dbReference>
<dbReference type="SUPFAM" id="SSF56601">
    <property type="entry name" value="beta-lactamase/transpeptidase-like"/>
    <property type="match status" value="1"/>
</dbReference>
<evidence type="ECO:0000256" key="10">
    <source>
        <dbReference type="ARBA" id="ARBA00022960"/>
    </source>
</evidence>